<feature type="binding site" evidence="8">
    <location>
        <position position="167"/>
    </location>
    <ligand>
        <name>ATP</name>
        <dbReference type="ChEBI" id="CHEBI:30616"/>
    </ligand>
</feature>
<dbReference type="FunFam" id="3.30.1300.10:FF:000001">
    <property type="entry name" value="Pantothenate synthetase"/>
    <property type="match status" value="1"/>
</dbReference>
<evidence type="ECO:0000256" key="6">
    <source>
        <dbReference type="ARBA" id="ARBA00022840"/>
    </source>
</evidence>
<dbReference type="GO" id="GO:0015940">
    <property type="term" value="P:pantothenate biosynthetic process"/>
    <property type="evidence" value="ECO:0007669"/>
    <property type="project" value="UniProtKB-UniRule"/>
</dbReference>
<dbReference type="CDD" id="cd00560">
    <property type="entry name" value="PanC"/>
    <property type="match status" value="1"/>
</dbReference>
<dbReference type="PANTHER" id="PTHR21299:SF1">
    <property type="entry name" value="PANTOATE--BETA-ALANINE LIGASE"/>
    <property type="match status" value="1"/>
</dbReference>
<name>A0A5Q4VHF1_9BACT</name>
<comment type="similarity">
    <text evidence="2 8">Belongs to the pantothenate synthetase family.</text>
</comment>
<keyword evidence="4 8" id="KW-0566">Pantothenate biosynthesis</keyword>
<gene>
    <name evidence="8" type="primary">panC</name>
    <name evidence="9" type="ORF">FIM25_00995</name>
</gene>
<keyword evidence="10" id="KW-1185">Reference proteome</keyword>
<dbReference type="UniPathway" id="UPA00028">
    <property type="reaction ID" value="UER00005"/>
</dbReference>
<proteinExistence type="inferred from homology"/>
<comment type="pathway">
    <text evidence="1 8">Cofactor biosynthesis; (R)-pantothenate biosynthesis; (R)-pantothenate from (R)-pantoate and beta-alanine: step 1/1.</text>
</comment>
<dbReference type="GO" id="GO:0004592">
    <property type="term" value="F:pantoate-beta-alanine ligase activity"/>
    <property type="evidence" value="ECO:0007669"/>
    <property type="project" value="UniProtKB-UniRule"/>
</dbReference>
<dbReference type="Gene3D" id="3.30.1300.10">
    <property type="entry name" value="Pantoate-beta-alanine ligase, C-terminal domain"/>
    <property type="match status" value="1"/>
</dbReference>
<feature type="binding site" evidence="8">
    <location>
        <position position="52"/>
    </location>
    <ligand>
        <name>(R)-pantoate</name>
        <dbReference type="ChEBI" id="CHEBI:15980"/>
    </ligand>
</feature>
<comment type="subunit">
    <text evidence="8">Homodimer.</text>
</comment>
<comment type="function">
    <text evidence="8">Catalyzes the condensation of pantoate with beta-alanine in an ATP-dependent reaction via a pantoyl-adenylate intermediate.</text>
</comment>
<dbReference type="FunFam" id="3.40.50.620:FF:000013">
    <property type="entry name" value="Pantothenate synthetase"/>
    <property type="match status" value="1"/>
</dbReference>
<dbReference type="OrthoDB" id="9773087at2"/>
<protein>
    <recommendedName>
        <fullName evidence="8">Pantothenate synthetase</fullName>
        <shortName evidence="8">PS</shortName>
        <ecNumber evidence="8">6.3.2.1</ecNumber>
    </recommendedName>
    <alternativeName>
        <fullName evidence="8">Pantoate--beta-alanine ligase</fullName>
    </alternativeName>
    <alternativeName>
        <fullName evidence="8">Pantoate-activating enzyme</fullName>
    </alternativeName>
</protein>
<reference evidence="9 10" key="1">
    <citation type="submission" date="2019-06" db="EMBL/GenBank/DDBJ databases">
        <title>Desulfobotulus mexicanus sp. nov., a novel sulfate-reducing bacterium isolated from the sediment of an alkaline crater lake in Mexico.</title>
        <authorList>
            <person name="Hirschler-Rea A."/>
        </authorList>
    </citation>
    <scope>NUCLEOTIDE SEQUENCE [LARGE SCALE GENOMIC DNA]</scope>
    <source>
        <strain evidence="9 10">PAR22N</strain>
    </source>
</reference>
<dbReference type="EC" id="6.3.2.1" evidence="8"/>
<dbReference type="HAMAP" id="MF_00158">
    <property type="entry name" value="PanC"/>
    <property type="match status" value="1"/>
</dbReference>
<feature type="binding site" evidence="8">
    <location>
        <position position="144"/>
    </location>
    <ligand>
        <name>(R)-pantoate</name>
        <dbReference type="ChEBI" id="CHEBI:15980"/>
    </ligand>
</feature>
<dbReference type="InterPro" id="IPR003721">
    <property type="entry name" value="Pantoate_ligase"/>
</dbReference>
<dbReference type="Proteomes" id="UP000321899">
    <property type="component" value="Unassembled WGS sequence"/>
</dbReference>
<comment type="subcellular location">
    <subcellularLocation>
        <location evidence="8">Cytoplasm</location>
    </subcellularLocation>
</comment>
<dbReference type="InterPro" id="IPR014729">
    <property type="entry name" value="Rossmann-like_a/b/a_fold"/>
</dbReference>
<dbReference type="Pfam" id="PF02569">
    <property type="entry name" value="Pantoate_ligase"/>
    <property type="match status" value="1"/>
</dbReference>
<accession>A0A5Q4VHF1</accession>
<evidence type="ECO:0000313" key="10">
    <source>
        <dbReference type="Proteomes" id="UP000321899"/>
    </source>
</evidence>
<dbReference type="GO" id="GO:0005524">
    <property type="term" value="F:ATP binding"/>
    <property type="evidence" value="ECO:0007669"/>
    <property type="project" value="UniProtKB-KW"/>
</dbReference>
<dbReference type="InterPro" id="IPR042176">
    <property type="entry name" value="Pantoate_ligase_C"/>
</dbReference>
<comment type="caution">
    <text evidence="9">The sequence shown here is derived from an EMBL/GenBank/DDBJ whole genome shotgun (WGS) entry which is preliminary data.</text>
</comment>
<feature type="binding site" evidence="8">
    <location>
        <begin position="21"/>
        <end position="28"/>
    </location>
    <ligand>
        <name>ATP</name>
        <dbReference type="ChEBI" id="CHEBI:30616"/>
    </ligand>
</feature>
<organism evidence="9 10">
    <name type="scientific">Desulfobotulus mexicanus</name>
    <dbReference type="NCBI Taxonomy" id="2586642"/>
    <lineage>
        <taxon>Bacteria</taxon>
        <taxon>Pseudomonadati</taxon>
        <taxon>Thermodesulfobacteriota</taxon>
        <taxon>Desulfobacteria</taxon>
        <taxon>Desulfobacterales</taxon>
        <taxon>Desulfobacteraceae</taxon>
        <taxon>Desulfobotulus</taxon>
    </lineage>
</organism>
<dbReference type="SUPFAM" id="SSF52374">
    <property type="entry name" value="Nucleotidylyl transferase"/>
    <property type="match status" value="1"/>
</dbReference>
<feature type="binding site" evidence="8">
    <location>
        <begin position="175"/>
        <end position="178"/>
    </location>
    <ligand>
        <name>ATP</name>
        <dbReference type="ChEBI" id="CHEBI:30616"/>
    </ligand>
</feature>
<evidence type="ECO:0000256" key="8">
    <source>
        <dbReference type="HAMAP-Rule" id="MF_00158"/>
    </source>
</evidence>
<evidence type="ECO:0000256" key="1">
    <source>
        <dbReference type="ARBA" id="ARBA00004990"/>
    </source>
</evidence>
<evidence type="ECO:0000256" key="4">
    <source>
        <dbReference type="ARBA" id="ARBA00022655"/>
    </source>
</evidence>
<evidence type="ECO:0000256" key="7">
    <source>
        <dbReference type="ARBA" id="ARBA00048258"/>
    </source>
</evidence>
<dbReference type="NCBIfam" id="TIGR00018">
    <property type="entry name" value="panC"/>
    <property type="match status" value="1"/>
</dbReference>
<dbReference type="Gene3D" id="3.40.50.620">
    <property type="entry name" value="HUPs"/>
    <property type="match status" value="1"/>
</dbReference>
<keyword evidence="3 8" id="KW-0436">Ligase</keyword>
<dbReference type="AlphaFoldDB" id="A0A5Q4VHF1"/>
<feature type="binding site" evidence="8">
    <location>
        <position position="52"/>
    </location>
    <ligand>
        <name>beta-alanine</name>
        <dbReference type="ChEBI" id="CHEBI:57966"/>
    </ligand>
</feature>
<evidence type="ECO:0000256" key="2">
    <source>
        <dbReference type="ARBA" id="ARBA00009256"/>
    </source>
</evidence>
<sequence length="275" mass="30219">MQAQSLNWKRQGLRIGLVPTMGFLHEGHLSLMDIAAAHADLVVVSIFVNPTQFGPTEDLEAYPRNLERDLALCRERGVAAVFTPEPSDVYGQEYQSYVSLEKLPNHLCGLSRPVHFRGVATVVSKLFNIVLPDIAVFGEKDFQQLAVIRRLTEDLNFPVRIMGGPIVRESDGLAMSSRNAYLSSEERASALCLSEALKNTAAEVEKGERDVAVLKASAEKTIFSRPHTEIDYIAFCDPQTLEAVDLIDGPTLMALAVKVGSTRLIDNQVLRVGLA</sequence>
<dbReference type="GO" id="GO:0005829">
    <property type="term" value="C:cytosol"/>
    <property type="evidence" value="ECO:0007669"/>
    <property type="project" value="TreeGrafter"/>
</dbReference>
<keyword evidence="5 8" id="KW-0547">Nucleotide-binding</keyword>
<comment type="catalytic activity">
    <reaction evidence="7 8">
        <text>(R)-pantoate + beta-alanine + ATP = (R)-pantothenate + AMP + diphosphate + H(+)</text>
        <dbReference type="Rhea" id="RHEA:10912"/>
        <dbReference type="ChEBI" id="CHEBI:15378"/>
        <dbReference type="ChEBI" id="CHEBI:15980"/>
        <dbReference type="ChEBI" id="CHEBI:29032"/>
        <dbReference type="ChEBI" id="CHEBI:30616"/>
        <dbReference type="ChEBI" id="CHEBI:33019"/>
        <dbReference type="ChEBI" id="CHEBI:57966"/>
        <dbReference type="ChEBI" id="CHEBI:456215"/>
        <dbReference type="EC" id="6.3.2.1"/>
    </reaction>
</comment>
<evidence type="ECO:0000256" key="5">
    <source>
        <dbReference type="ARBA" id="ARBA00022741"/>
    </source>
</evidence>
<keyword evidence="6 8" id="KW-0067">ATP-binding</keyword>
<feature type="binding site" evidence="8">
    <location>
        <begin position="138"/>
        <end position="141"/>
    </location>
    <ligand>
        <name>ATP</name>
        <dbReference type="ChEBI" id="CHEBI:30616"/>
    </ligand>
</feature>
<dbReference type="EMBL" id="VDMB01000001">
    <property type="protein sequence ID" value="TYT76348.1"/>
    <property type="molecule type" value="Genomic_DNA"/>
</dbReference>
<feature type="active site" description="Proton donor" evidence="8">
    <location>
        <position position="28"/>
    </location>
</feature>
<evidence type="ECO:0000256" key="3">
    <source>
        <dbReference type="ARBA" id="ARBA00022598"/>
    </source>
</evidence>
<evidence type="ECO:0000313" key="9">
    <source>
        <dbReference type="EMBL" id="TYT76348.1"/>
    </source>
</evidence>
<keyword evidence="8" id="KW-0963">Cytoplasm</keyword>
<dbReference type="PANTHER" id="PTHR21299">
    <property type="entry name" value="CYTIDYLATE KINASE/PANTOATE-BETA-ALANINE LIGASE"/>
    <property type="match status" value="1"/>
</dbReference>
<comment type="miscellaneous">
    <text evidence="8">The reaction proceeds by a bi uni uni bi ping pong mechanism.</text>
</comment>